<dbReference type="EMBL" id="ML976615">
    <property type="protein sequence ID" value="KAF1848951.1"/>
    <property type="molecule type" value="Genomic_DNA"/>
</dbReference>
<reference evidence="2" key="1">
    <citation type="submission" date="2020-01" db="EMBL/GenBank/DDBJ databases">
        <authorList>
            <consortium name="DOE Joint Genome Institute"/>
            <person name="Haridas S."/>
            <person name="Albert R."/>
            <person name="Binder M."/>
            <person name="Bloem J."/>
            <person name="Labutti K."/>
            <person name="Salamov A."/>
            <person name="Andreopoulos B."/>
            <person name="Baker S.E."/>
            <person name="Barry K."/>
            <person name="Bills G."/>
            <person name="Bluhm B.H."/>
            <person name="Cannon C."/>
            <person name="Castanera R."/>
            <person name="Culley D.E."/>
            <person name="Daum C."/>
            <person name="Ezra D."/>
            <person name="Gonzalez J.B."/>
            <person name="Henrissat B."/>
            <person name="Kuo A."/>
            <person name="Liang C."/>
            <person name="Lipzen A."/>
            <person name="Lutzoni F."/>
            <person name="Magnuson J."/>
            <person name="Mondo S."/>
            <person name="Nolan M."/>
            <person name="Ohm R."/>
            <person name="Pangilinan J."/>
            <person name="Park H.-J."/>
            <person name="Ramirez L."/>
            <person name="Alfaro M."/>
            <person name="Sun H."/>
            <person name="Tritt A."/>
            <person name="Yoshinaga Y."/>
            <person name="Zwiers L.-H."/>
            <person name="Turgeon B.G."/>
            <person name="Goodwin S.B."/>
            <person name="Spatafora J.W."/>
            <person name="Crous P.W."/>
            <person name="Grigoriev I.V."/>
        </authorList>
    </citation>
    <scope>NUCLEOTIDE SEQUENCE</scope>
    <source>
        <strain evidence="2">CBS 394.84</strain>
    </source>
</reference>
<evidence type="ECO:0000259" key="1">
    <source>
        <dbReference type="SMART" id="SM00355"/>
    </source>
</evidence>
<protein>
    <recommendedName>
        <fullName evidence="1">C2H2-type domain-containing protein</fullName>
    </recommendedName>
</protein>
<dbReference type="AlphaFoldDB" id="A0A9P4GPU8"/>
<feature type="domain" description="C2H2-type" evidence="1">
    <location>
        <begin position="216"/>
        <end position="245"/>
    </location>
</feature>
<evidence type="ECO:0000313" key="3">
    <source>
        <dbReference type="Proteomes" id="UP000800039"/>
    </source>
</evidence>
<evidence type="ECO:0000313" key="2">
    <source>
        <dbReference type="EMBL" id="KAF1848951.1"/>
    </source>
</evidence>
<dbReference type="GeneID" id="63855986"/>
<feature type="domain" description="C2H2-type" evidence="1">
    <location>
        <begin position="182"/>
        <end position="209"/>
    </location>
</feature>
<keyword evidence="3" id="KW-1185">Reference proteome</keyword>
<dbReference type="RefSeq" id="XP_040791514.1">
    <property type="nucleotide sequence ID" value="XM_040938729.1"/>
</dbReference>
<gene>
    <name evidence="2" type="ORF">K460DRAFT_83129</name>
</gene>
<name>A0A9P4GPU8_9PLEO</name>
<sequence>MLAQNESYGSFGHTNACSFTLEHLQLPRRRLATTRRTIKSHKLRTVPPATPAYRPFLASGTTRAKKAIRPKHEAFSRDMSGHSYSSSDPDNYSYAPAYPSTVPQYTQTQINQYFAQYQCYPPQPYHVIADYYTQPVTVAHTSYQPAVAELPYDTAHWQGQADNLELPTSQGPTRSNSSTRTWTCDIPSCTSAANFTRLADLQRHQSTVHGVGTPEYPCTVPHCNRVGNKGFTRRDHLIEHLRNFHHIDIPKRRPGERSAFPFGFPEGFQNQ</sequence>
<accession>A0A9P4GPU8</accession>
<organism evidence="2 3">
    <name type="scientific">Cucurbitaria berberidis CBS 394.84</name>
    <dbReference type="NCBI Taxonomy" id="1168544"/>
    <lineage>
        <taxon>Eukaryota</taxon>
        <taxon>Fungi</taxon>
        <taxon>Dikarya</taxon>
        <taxon>Ascomycota</taxon>
        <taxon>Pezizomycotina</taxon>
        <taxon>Dothideomycetes</taxon>
        <taxon>Pleosporomycetidae</taxon>
        <taxon>Pleosporales</taxon>
        <taxon>Pleosporineae</taxon>
        <taxon>Cucurbitariaceae</taxon>
        <taxon>Cucurbitaria</taxon>
    </lineage>
</organism>
<dbReference type="Proteomes" id="UP000800039">
    <property type="component" value="Unassembled WGS sequence"/>
</dbReference>
<dbReference type="SMART" id="SM00355">
    <property type="entry name" value="ZnF_C2H2"/>
    <property type="match status" value="2"/>
</dbReference>
<dbReference type="OrthoDB" id="2687452at2759"/>
<dbReference type="InterPro" id="IPR013087">
    <property type="entry name" value="Znf_C2H2_type"/>
</dbReference>
<dbReference type="Gene3D" id="3.30.160.60">
    <property type="entry name" value="Classic Zinc Finger"/>
    <property type="match status" value="1"/>
</dbReference>
<comment type="caution">
    <text evidence="2">The sequence shown here is derived from an EMBL/GenBank/DDBJ whole genome shotgun (WGS) entry which is preliminary data.</text>
</comment>
<proteinExistence type="predicted"/>